<feature type="transmembrane region" description="Helical" evidence="7">
    <location>
        <begin position="44"/>
        <end position="64"/>
    </location>
</feature>
<sequence length="199" mass="22227">MSAGPVSSVLAAFGLVSNMLLVSKVTVFIYRAFFHPLRSYPGPLLAKLWAFSTSTTMSALFFYLSRYPKCYQRLSHEIRGAFETAANIRFGPKPANCQSLRVCIDETMRISPPVPGTMWRELQPGDGNAFVVDGHVIPPGTQRWLASETTEAERKVMRDSFAPFSIGYRDCAGKNMAYLKMSLVIAKTLWHFDFKSPNG</sequence>
<dbReference type="PANTHER" id="PTHR24305:SF226">
    <property type="entry name" value="CYTOCHROME P450 MONOOXYGENASE"/>
    <property type="match status" value="1"/>
</dbReference>
<dbReference type="PROSITE" id="PS00086">
    <property type="entry name" value="CYTOCHROME_P450"/>
    <property type="match status" value="1"/>
</dbReference>
<keyword evidence="2 5" id="KW-0349">Heme</keyword>
<evidence type="ECO:0000256" key="3">
    <source>
        <dbReference type="ARBA" id="ARBA00022723"/>
    </source>
</evidence>
<dbReference type="Proteomes" id="UP001295740">
    <property type="component" value="Unassembled WGS sequence"/>
</dbReference>
<evidence type="ECO:0000256" key="5">
    <source>
        <dbReference type="PIRSR" id="PIRSR602401-1"/>
    </source>
</evidence>
<dbReference type="GO" id="GO:0005506">
    <property type="term" value="F:iron ion binding"/>
    <property type="evidence" value="ECO:0007669"/>
    <property type="project" value="InterPro"/>
</dbReference>
<evidence type="ECO:0000256" key="1">
    <source>
        <dbReference type="ARBA" id="ARBA00001971"/>
    </source>
</evidence>
<dbReference type="PANTHER" id="PTHR24305">
    <property type="entry name" value="CYTOCHROME P450"/>
    <property type="match status" value="1"/>
</dbReference>
<evidence type="ECO:0000313" key="9">
    <source>
        <dbReference type="Proteomes" id="UP001295740"/>
    </source>
</evidence>
<dbReference type="InterPro" id="IPR017972">
    <property type="entry name" value="Cyt_P450_CS"/>
</dbReference>
<keyword evidence="7" id="KW-0472">Membrane</keyword>
<dbReference type="InterPro" id="IPR002401">
    <property type="entry name" value="Cyt_P450_E_grp-I"/>
</dbReference>
<dbReference type="GO" id="GO:0016705">
    <property type="term" value="F:oxidoreductase activity, acting on paired donors, with incorporation or reduction of molecular oxygen"/>
    <property type="evidence" value="ECO:0007669"/>
    <property type="project" value="InterPro"/>
</dbReference>
<keyword evidence="3 5" id="KW-0479">Metal-binding</keyword>
<proteinExistence type="inferred from homology"/>
<feature type="binding site" description="axial binding residue" evidence="5">
    <location>
        <position position="171"/>
    </location>
    <ligand>
        <name>heme</name>
        <dbReference type="ChEBI" id="CHEBI:30413"/>
    </ligand>
    <ligandPart>
        <name>Fe</name>
        <dbReference type="ChEBI" id="CHEBI:18248"/>
    </ligandPart>
</feature>
<organism evidence="8 9">
    <name type="scientific">Anthostomella pinea</name>
    <dbReference type="NCBI Taxonomy" id="933095"/>
    <lineage>
        <taxon>Eukaryota</taxon>
        <taxon>Fungi</taxon>
        <taxon>Dikarya</taxon>
        <taxon>Ascomycota</taxon>
        <taxon>Pezizomycotina</taxon>
        <taxon>Sordariomycetes</taxon>
        <taxon>Xylariomycetidae</taxon>
        <taxon>Xylariales</taxon>
        <taxon>Xylariaceae</taxon>
        <taxon>Anthostomella</taxon>
    </lineage>
</organism>
<comment type="caution">
    <text evidence="8">The sequence shown here is derived from an EMBL/GenBank/DDBJ whole genome shotgun (WGS) entry which is preliminary data.</text>
</comment>
<keyword evidence="4 5" id="KW-0408">Iron</keyword>
<keyword evidence="6" id="KW-0560">Oxidoreductase</keyword>
<keyword evidence="6" id="KW-0503">Monooxygenase</keyword>
<dbReference type="GO" id="GO:0004497">
    <property type="term" value="F:monooxygenase activity"/>
    <property type="evidence" value="ECO:0007669"/>
    <property type="project" value="UniProtKB-KW"/>
</dbReference>
<reference evidence="8" key="1">
    <citation type="submission" date="2023-10" db="EMBL/GenBank/DDBJ databases">
        <authorList>
            <person name="Hackl T."/>
        </authorList>
    </citation>
    <scope>NUCLEOTIDE SEQUENCE</scope>
</reference>
<evidence type="ECO:0000256" key="6">
    <source>
        <dbReference type="RuleBase" id="RU000461"/>
    </source>
</evidence>
<dbReference type="PRINTS" id="PR00463">
    <property type="entry name" value="EP450I"/>
</dbReference>
<dbReference type="Pfam" id="PF00067">
    <property type="entry name" value="p450"/>
    <property type="match status" value="1"/>
</dbReference>
<keyword evidence="9" id="KW-1185">Reference proteome</keyword>
<keyword evidence="7" id="KW-0812">Transmembrane</keyword>
<name>A0AAI8YMV3_9PEZI</name>
<keyword evidence="7" id="KW-1133">Transmembrane helix</keyword>
<feature type="transmembrane region" description="Helical" evidence="7">
    <location>
        <begin position="6"/>
        <end position="32"/>
    </location>
</feature>
<dbReference type="Gene3D" id="1.10.630.10">
    <property type="entry name" value="Cytochrome P450"/>
    <property type="match status" value="1"/>
</dbReference>
<evidence type="ECO:0000313" key="8">
    <source>
        <dbReference type="EMBL" id="CAJ2510445.1"/>
    </source>
</evidence>
<dbReference type="AlphaFoldDB" id="A0AAI8YMV3"/>
<protein>
    <submittedName>
        <fullName evidence="8">Uu.00g051480.m01.CDS01</fullName>
    </submittedName>
</protein>
<evidence type="ECO:0000256" key="4">
    <source>
        <dbReference type="ARBA" id="ARBA00023004"/>
    </source>
</evidence>
<dbReference type="EMBL" id="CAUWAG010000014">
    <property type="protein sequence ID" value="CAJ2510445.1"/>
    <property type="molecule type" value="Genomic_DNA"/>
</dbReference>
<evidence type="ECO:0000256" key="7">
    <source>
        <dbReference type="SAM" id="Phobius"/>
    </source>
</evidence>
<dbReference type="InterPro" id="IPR036396">
    <property type="entry name" value="Cyt_P450_sf"/>
</dbReference>
<accession>A0AAI8YMV3</accession>
<evidence type="ECO:0000256" key="2">
    <source>
        <dbReference type="ARBA" id="ARBA00022617"/>
    </source>
</evidence>
<gene>
    <name evidence="8" type="ORF">KHLLAP_LOCUS10913</name>
</gene>
<dbReference type="SUPFAM" id="SSF48264">
    <property type="entry name" value="Cytochrome P450"/>
    <property type="match status" value="1"/>
</dbReference>
<dbReference type="InterPro" id="IPR050121">
    <property type="entry name" value="Cytochrome_P450_monoxygenase"/>
</dbReference>
<comment type="similarity">
    <text evidence="6">Belongs to the cytochrome P450 family.</text>
</comment>
<dbReference type="PRINTS" id="PR00385">
    <property type="entry name" value="P450"/>
</dbReference>
<dbReference type="GO" id="GO:0020037">
    <property type="term" value="F:heme binding"/>
    <property type="evidence" value="ECO:0007669"/>
    <property type="project" value="InterPro"/>
</dbReference>
<comment type="cofactor">
    <cofactor evidence="1 5">
        <name>heme</name>
        <dbReference type="ChEBI" id="CHEBI:30413"/>
    </cofactor>
</comment>
<dbReference type="InterPro" id="IPR001128">
    <property type="entry name" value="Cyt_P450"/>
</dbReference>